<evidence type="ECO:0000256" key="4">
    <source>
        <dbReference type="ARBA" id="ARBA00022723"/>
    </source>
</evidence>
<evidence type="ECO:0000256" key="3">
    <source>
        <dbReference type="ARBA" id="ARBA00022692"/>
    </source>
</evidence>
<dbReference type="InterPro" id="IPR050450">
    <property type="entry name" value="COX15/CtaA_HemeA_synthase"/>
</dbReference>
<evidence type="ECO:0000256" key="9">
    <source>
        <dbReference type="ARBA" id="ARBA00023136"/>
    </source>
</evidence>
<keyword evidence="7" id="KW-0408">Iron</keyword>
<accession>A0ABW2ASL7</accession>
<feature type="transmembrane region" description="Helical" evidence="12">
    <location>
        <begin position="105"/>
        <end position="129"/>
    </location>
</feature>
<evidence type="ECO:0000256" key="6">
    <source>
        <dbReference type="ARBA" id="ARBA00023002"/>
    </source>
</evidence>
<keyword evidence="5 12" id="KW-1133">Transmembrane helix</keyword>
<evidence type="ECO:0000313" key="13">
    <source>
        <dbReference type="EMBL" id="MFC6713875.1"/>
    </source>
</evidence>
<feature type="transmembrane region" description="Helical" evidence="12">
    <location>
        <begin position="250"/>
        <end position="271"/>
    </location>
</feature>
<feature type="transmembrane region" description="Helical" evidence="12">
    <location>
        <begin position="135"/>
        <end position="155"/>
    </location>
</feature>
<evidence type="ECO:0000256" key="12">
    <source>
        <dbReference type="SAM" id="Phobius"/>
    </source>
</evidence>
<evidence type="ECO:0000256" key="2">
    <source>
        <dbReference type="ARBA" id="ARBA00022475"/>
    </source>
</evidence>
<evidence type="ECO:0000256" key="11">
    <source>
        <dbReference type="ARBA" id="ARBA00023444"/>
    </source>
</evidence>
<evidence type="ECO:0000256" key="7">
    <source>
        <dbReference type="ARBA" id="ARBA00023004"/>
    </source>
</evidence>
<dbReference type="RefSeq" id="WP_377821963.1">
    <property type="nucleotide sequence ID" value="NZ_JBHSWJ010000002.1"/>
</dbReference>
<comment type="caution">
    <text evidence="13">The sequence shown here is derived from an EMBL/GenBank/DDBJ whole genome shotgun (WGS) entry which is preliminary data.</text>
</comment>
<proteinExistence type="predicted"/>
<dbReference type="Pfam" id="PF02628">
    <property type="entry name" value="COX15-CtaA"/>
    <property type="match status" value="1"/>
</dbReference>
<comment type="subcellular location">
    <subcellularLocation>
        <location evidence="1">Membrane</location>
        <topology evidence="1">Multi-pass membrane protein</topology>
    </subcellularLocation>
</comment>
<feature type="transmembrane region" description="Helical" evidence="12">
    <location>
        <begin position="20"/>
        <end position="39"/>
    </location>
</feature>
<feature type="transmembrane region" description="Helical" evidence="12">
    <location>
        <begin position="217"/>
        <end position="238"/>
    </location>
</feature>
<organism evidence="13 14">
    <name type="scientific">Branchiibius cervicis</name>
    <dbReference type="NCBI Taxonomy" id="908252"/>
    <lineage>
        <taxon>Bacteria</taxon>
        <taxon>Bacillati</taxon>
        <taxon>Actinomycetota</taxon>
        <taxon>Actinomycetes</taxon>
        <taxon>Micrococcales</taxon>
        <taxon>Dermacoccaceae</taxon>
        <taxon>Branchiibius</taxon>
    </lineage>
</organism>
<sequence length="308" mass="33622">MGAVLPILPRAVPTHRVLRFLVWLNLVVEVLIVCTGGLVRLTGSGLGCPTWPQCVPGSYVPVAHQEQSWHKYVEFGNRTLTGLVGVVAIALLVAIWLWARDRKGLLLPVGLIILGIVIQAVVGGISVHLKLNPAIVAIHFLTSMLLVCGSAWLVWREREGDADRKWLVRKEIQWLAVAASVMTVIVLVLGTMVTGSGPHSGDATQPARLDIDPRTTSWLHADAVMLLLGLVFAVLIALRLTAKDSQPWRNWLWVLIVILLQGVLGYTQYFLGVPAPLVLLHMLGASLLVVFVTWAMLSLRERVAPSGL</sequence>
<feature type="transmembrane region" description="Helical" evidence="12">
    <location>
        <begin position="79"/>
        <end position="98"/>
    </location>
</feature>
<keyword evidence="4" id="KW-0479">Metal-binding</keyword>
<keyword evidence="9 12" id="KW-0472">Membrane</keyword>
<keyword evidence="8" id="KW-0350">Heme biosynthesis</keyword>
<dbReference type="PANTHER" id="PTHR35457:SF1">
    <property type="entry name" value="HEME A SYNTHASE"/>
    <property type="match status" value="1"/>
</dbReference>
<reference evidence="14" key="1">
    <citation type="journal article" date="2019" name="Int. J. Syst. Evol. Microbiol.">
        <title>The Global Catalogue of Microorganisms (GCM) 10K type strain sequencing project: providing services to taxonomists for standard genome sequencing and annotation.</title>
        <authorList>
            <consortium name="The Broad Institute Genomics Platform"/>
            <consortium name="The Broad Institute Genome Sequencing Center for Infectious Disease"/>
            <person name="Wu L."/>
            <person name="Ma J."/>
        </authorList>
    </citation>
    <scope>NUCLEOTIDE SEQUENCE [LARGE SCALE GENOMIC DNA]</scope>
    <source>
        <strain evidence="14">NBRC 106593</strain>
    </source>
</reference>
<keyword evidence="14" id="KW-1185">Reference proteome</keyword>
<evidence type="ECO:0000313" key="14">
    <source>
        <dbReference type="Proteomes" id="UP001596356"/>
    </source>
</evidence>
<dbReference type="InterPro" id="IPR003780">
    <property type="entry name" value="COX15/CtaA_fam"/>
</dbReference>
<dbReference type="Proteomes" id="UP001596356">
    <property type="component" value="Unassembled WGS sequence"/>
</dbReference>
<evidence type="ECO:0000256" key="10">
    <source>
        <dbReference type="ARBA" id="ARBA00023157"/>
    </source>
</evidence>
<evidence type="ECO:0000256" key="5">
    <source>
        <dbReference type="ARBA" id="ARBA00022989"/>
    </source>
</evidence>
<comment type="pathway">
    <text evidence="11">Porphyrin-containing compound metabolism.</text>
</comment>
<dbReference type="PANTHER" id="PTHR35457">
    <property type="entry name" value="HEME A SYNTHASE"/>
    <property type="match status" value="1"/>
</dbReference>
<keyword evidence="6" id="KW-0560">Oxidoreductase</keyword>
<keyword evidence="2" id="KW-1003">Cell membrane</keyword>
<keyword evidence="3 12" id="KW-0812">Transmembrane</keyword>
<name>A0ABW2ASL7_9MICO</name>
<dbReference type="EMBL" id="JBHSWJ010000002">
    <property type="protein sequence ID" value="MFC6713875.1"/>
    <property type="molecule type" value="Genomic_DNA"/>
</dbReference>
<feature type="transmembrane region" description="Helical" evidence="12">
    <location>
        <begin position="277"/>
        <end position="297"/>
    </location>
</feature>
<feature type="transmembrane region" description="Helical" evidence="12">
    <location>
        <begin position="175"/>
        <end position="197"/>
    </location>
</feature>
<protein>
    <submittedName>
        <fullName evidence="13">Heme A synthase</fullName>
    </submittedName>
</protein>
<evidence type="ECO:0000256" key="1">
    <source>
        <dbReference type="ARBA" id="ARBA00004141"/>
    </source>
</evidence>
<evidence type="ECO:0000256" key="8">
    <source>
        <dbReference type="ARBA" id="ARBA00023133"/>
    </source>
</evidence>
<keyword evidence="10" id="KW-1015">Disulfide bond</keyword>
<gene>
    <name evidence="13" type="ORF">ACFQBT_08585</name>
</gene>